<dbReference type="Proteomes" id="UP000306102">
    <property type="component" value="Unassembled WGS sequence"/>
</dbReference>
<keyword evidence="8" id="KW-1133">Transmembrane helix</keyword>
<dbReference type="GO" id="GO:0051880">
    <property type="term" value="F:G-quadruplex DNA binding"/>
    <property type="evidence" value="ECO:0007669"/>
    <property type="project" value="TreeGrafter"/>
</dbReference>
<proteinExistence type="predicted"/>
<evidence type="ECO:0000313" key="11">
    <source>
        <dbReference type="Proteomes" id="UP000306102"/>
    </source>
</evidence>
<dbReference type="STRING" id="542762.A0A4S4ETR2"/>
<dbReference type="GO" id="GO:0007004">
    <property type="term" value="P:telomere maintenance via telomerase"/>
    <property type="evidence" value="ECO:0007669"/>
    <property type="project" value="TreeGrafter"/>
</dbReference>
<feature type="binding site" evidence="6">
    <location>
        <position position="137"/>
    </location>
    <ligand>
        <name>Zn(2+)</name>
        <dbReference type="ChEBI" id="CHEBI:29105"/>
    </ligand>
</feature>
<gene>
    <name evidence="10" type="ORF">TEA_017257</name>
</gene>
<dbReference type="AlphaFoldDB" id="A0A4S4ETR2"/>
<keyword evidence="3 6" id="KW-0862">Zinc</keyword>
<dbReference type="PANTHER" id="PTHR18867">
    <property type="entry name" value="RAD50"/>
    <property type="match status" value="1"/>
</dbReference>
<dbReference type="GO" id="GO:0043047">
    <property type="term" value="F:single-stranded telomeric DNA binding"/>
    <property type="evidence" value="ECO:0007669"/>
    <property type="project" value="TreeGrafter"/>
</dbReference>
<evidence type="ECO:0000256" key="5">
    <source>
        <dbReference type="ARBA" id="ARBA00023054"/>
    </source>
</evidence>
<evidence type="ECO:0000256" key="1">
    <source>
        <dbReference type="ARBA" id="ARBA00022723"/>
    </source>
</evidence>
<name>A0A4S4ETR2_CAMSN</name>
<evidence type="ECO:0000256" key="7">
    <source>
        <dbReference type="SAM" id="Coils"/>
    </source>
</evidence>
<organism evidence="10 11">
    <name type="scientific">Camellia sinensis var. sinensis</name>
    <name type="common">China tea</name>
    <dbReference type="NCBI Taxonomy" id="542762"/>
    <lineage>
        <taxon>Eukaryota</taxon>
        <taxon>Viridiplantae</taxon>
        <taxon>Streptophyta</taxon>
        <taxon>Embryophyta</taxon>
        <taxon>Tracheophyta</taxon>
        <taxon>Spermatophyta</taxon>
        <taxon>Magnoliopsida</taxon>
        <taxon>eudicotyledons</taxon>
        <taxon>Gunneridae</taxon>
        <taxon>Pentapetalae</taxon>
        <taxon>asterids</taxon>
        <taxon>Ericales</taxon>
        <taxon>Theaceae</taxon>
        <taxon>Camellia</taxon>
    </lineage>
</organism>
<keyword evidence="1 6" id="KW-0479">Metal-binding</keyword>
<keyword evidence="8" id="KW-0472">Membrane</keyword>
<evidence type="ECO:0000256" key="3">
    <source>
        <dbReference type="ARBA" id="ARBA00022833"/>
    </source>
</evidence>
<dbReference type="GO" id="GO:0000794">
    <property type="term" value="C:condensed nuclear chromosome"/>
    <property type="evidence" value="ECO:0007669"/>
    <property type="project" value="TreeGrafter"/>
</dbReference>
<feature type="coiled-coil region" evidence="7">
    <location>
        <begin position="37"/>
        <end position="71"/>
    </location>
</feature>
<feature type="binding site" evidence="6">
    <location>
        <position position="140"/>
    </location>
    <ligand>
        <name>Zn(2+)</name>
        <dbReference type="ChEBI" id="CHEBI:29105"/>
    </ligand>
</feature>
<keyword evidence="2" id="KW-0547">Nucleotide-binding</keyword>
<dbReference type="GO" id="GO:0046872">
    <property type="term" value="F:metal ion binding"/>
    <property type="evidence" value="ECO:0007669"/>
    <property type="project" value="UniProtKB-UniRule"/>
</dbReference>
<comment type="caution">
    <text evidence="10">The sequence shown here is derived from an EMBL/GenBank/DDBJ whole genome shotgun (WGS) entry which is preliminary data.</text>
</comment>
<dbReference type="GO" id="GO:0030870">
    <property type="term" value="C:Mre11 complex"/>
    <property type="evidence" value="ECO:0007669"/>
    <property type="project" value="TreeGrafter"/>
</dbReference>
<reference evidence="10 11" key="1">
    <citation type="journal article" date="2018" name="Proc. Natl. Acad. Sci. U.S.A.">
        <title>Draft genome sequence of Camellia sinensis var. sinensis provides insights into the evolution of the tea genome and tea quality.</title>
        <authorList>
            <person name="Wei C."/>
            <person name="Yang H."/>
            <person name="Wang S."/>
            <person name="Zhao J."/>
            <person name="Liu C."/>
            <person name="Gao L."/>
            <person name="Xia E."/>
            <person name="Lu Y."/>
            <person name="Tai Y."/>
            <person name="She G."/>
            <person name="Sun J."/>
            <person name="Cao H."/>
            <person name="Tong W."/>
            <person name="Gao Q."/>
            <person name="Li Y."/>
            <person name="Deng W."/>
            <person name="Jiang X."/>
            <person name="Wang W."/>
            <person name="Chen Q."/>
            <person name="Zhang S."/>
            <person name="Li H."/>
            <person name="Wu J."/>
            <person name="Wang P."/>
            <person name="Li P."/>
            <person name="Shi C."/>
            <person name="Zheng F."/>
            <person name="Jian J."/>
            <person name="Huang B."/>
            <person name="Shan D."/>
            <person name="Shi M."/>
            <person name="Fang C."/>
            <person name="Yue Y."/>
            <person name="Li F."/>
            <person name="Li D."/>
            <person name="Wei S."/>
            <person name="Han B."/>
            <person name="Jiang C."/>
            <person name="Yin Y."/>
            <person name="Xia T."/>
            <person name="Zhang Z."/>
            <person name="Bennetzen J.L."/>
            <person name="Zhao S."/>
            <person name="Wan X."/>
        </authorList>
    </citation>
    <scope>NUCLEOTIDE SEQUENCE [LARGE SCALE GENOMIC DNA]</scope>
    <source>
        <strain evidence="11">cv. Shuchazao</strain>
        <tissue evidence="10">Leaf</tissue>
    </source>
</reference>
<sequence>MVRLKSIQSHIASRSGIRIEFLNLIQDLRFEALGMEFDDLSSKSREAEKEVNMLQMKIQEVNNNLSKLHKDMDSKKRFIESKVQFLDQQYVSIDSYLQVFDSAKEKRDVQKSKYNIADGMRQMFDPFERVARAHHICPCCERPFSAEEEDDFVRKQRVKAASSAEHMKVLAVESSNADSYFQQLDKLRVVYEEYAKIGKETIPLAEKKMNELNEELDQKSQALDDVIVNSGLFYFLFMVLDIMVFAC</sequence>
<evidence type="ECO:0000313" key="10">
    <source>
        <dbReference type="EMBL" id="THG20298.1"/>
    </source>
</evidence>
<protein>
    <recommendedName>
        <fullName evidence="9">Zinc-hook domain-containing protein</fullName>
    </recommendedName>
</protein>
<evidence type="ECO:0000256" key="4">
    <source>
        <dbReference type="ARBA" id="ARBA00022840"/>
    </source>
</evidence>
<keyword evidence="5 7" id="KW-0175">Coiled coil</keyword>
<dbReference type="GO" id="GO:0000722">
    <property type="term" value="P:telomere maintenance via recombination"/>
    <property type="evidence" value="ECO:0007669"/>
    <property type="project" value="TreeGrafter"/>
</dbReference>
<dbReference type="GO" id="GO:0006302">
    <property type="term" value="P:double-strand break repair"/>
    <property type="evidence" value="ECO:0007669"/>
    <property type="project" value="TreeGrafter"/>
</dbReference>
<evidence type="ECO:0000256" key="2">
    <source>
        <dbReference type="ARBA" id="ARBA00022741"/>
    </source>
</evidence>
<feature type="coiled-coil region" evidence="7">
    <location>
        <begin position="202"/>
        <end position="229"/>
    </location>
</feature>
<evidence type="ECO:0000259" key="9">
    <source>
        <dbReference type="PROSITE" id="PS51131"/>
    </source>
</evidence>
<feature type="domain" description="Zinc-hook" evidence="9">
    <location>
        <begin position="90"/>
        <end position="189"/>
    </location>
</feature>
<keyword evidence="11" id="KW-1185">Reference proteome</keyword>
<keyword evidence="4" id="KW-0067">ATP-binding</keyword>
<dbReference type="Pfam" id="PF04423">
    <property type="entry name" value="Rad50_zn_hook"/>
    <property type="match status" value="1"/>
</dbReference>
<dbReference type="GO" id="GO:0070192">
    <property type="term" value="P:chromosome organization involved in meiotic cell cycle"/>
    <property type="evidence" value="ECO:0007669"/>
    <property type="project" value="TreeGrafter"/>
</dbReference>
<evidence type="ECO:0000256" key="6">
    <source>
        <dbReference type="PROSITE-ProRule" id="PRU00471"/>
    </source>
</evidence>
<dbReference type="PANTHER" id="PTHR18867:SF12">
    <property type="entry name" value="DNA REPAIR PROTEIN RAD50"/>
    <property type="match status" value="1"/>
</dbReference>
<keyword evidence="8" id="KW-0812">Transmembrane</keyword>
<accession>A0A4S4ETR2</accession>
<evidence type="ECO:0000256" key="8">
    <source>
        <dbReference type="SAM" id="Phobius"/>
    </source>
</evidence>
<dbReference type="GO" id="GO:0003691">
    <property type="term" value="F:double-stranded telomeric DNA binding"/>
    <property type="evidence" value="ECO:0007669"/>
    <property type="project" value="TreeGrafter"/>
</dbReference>
<feature type="transmembrane region" description="Helical" evidence="8">
    <location>
        <begin position="226"/>
        <end position="246"/>
    </location>
</feature>
<dbReference type="InterPro" id="IPR013134">
    <property type="entry name" value="Zn_hook_RAD50"/>
</dbReference>
<dbReference type="EMBL" id="SDRB02002017">
    <property type="protein sequence ID" value="THG20298.1"/>
    <property type="molecule type" value="Genomic_DNA"/>
</dbReference>
<dbReference type="PROSITE" id="PS51131">
    <property type="entry name" value="ZN_HOOK"/>
    <property type="match status" value="1"/>
</dbReference>
<dbReference type="GO" id="GO:0005524">
    <property type="term" value="F:ATP binding"/>
    <property type="evidence" value="ECO:0007669"/>
    <property type="project" value="UniProtKB-KW"/>
</dbReference>